<evidence type="ECO:0000313" key="3">
    <source>
        <dbReference type="Proteomes" id="UP000033448"/>
    </source>
</evidence>
<gene>
    <name evidence="2" type="ORF">RL72_01014</name>
</gene>
<proteinExistence type="predicted"/>
<dbReference type="PATRIC" id="fig|582680.7.peg.1050"/>
<feature type="region of interest" description="Disordered" evidence="1">
    <location>
        <begin position="1"/>
        <end position="26"/>
    </location>
</feature>
<dbReference type="Proteomes" id="UP000033448">
    <property type="component" value="Unassembled WGS sequence"/>
</dbReference>
<evidence type="ECO:0000313" key="2">
    <source>
        <dbReference type="EMBL" id="KJL26490.1"/>
    </source>
</evidence>
<accession>A0A0F0L281</accession>
<dbReference type="EMBL" id="JYIT01000064">
    <property type="protein sequence ID" value="KJL26490.1"/>
    <property type="molecule type" value="Genomic_DNA"/>
</dbReference>
<dbReference type="AlphaFoldDB" id="A0A0F0L281"/>
<organism evidence="2 3">
    <name type="scientific">Microbacterium azadirachtae</name>
    <dbReference type="NCBI Taxonomy" id="582680"/>
    <lineage>
        <taxon>Bacteria</taxon>
        <taxon>Bacillati</taxon>
        <taxon>Actinomycetota</taxon>
        <taxon>Actinomycetes</taxon>
        <taxon>Micrococcales</taxon>
        <taxon>Microbacteriaceae</taxon>
        <taxon>Microbacterium</taxon>
    </lineage>
</organism>
<reference evidence="2 3" key="1">
    <citation type="submission" date="2015-02" db="EMBL/GenBank/DDBJ databases">
        <title>Draft genome sequences of ten Microbacterium spp. with emphasis on heavy metal contaminated environments.</title>
        <authorList>
            <person name="Corretto E."/>
        </authorList>
    </citation>
    <scope>NUCLEOTIDE SEQUENCE [LARGE SCALE GENOMIC DNA]</scope>
    <source>
        <strain evidence="2 3">DSM 23848</strain>
    </source>
</reference>
<comment type="caution">
    <text evidence="2">The sequence shown here is derived from an EMBL/GenBank/DDBJ whole genome shotgun (WGS) entry which is preliminary data.</text>
</comment>
<protein>
    <recommendedName>
        <fullName evidence="4">DUF4913 domain-containing protein</fullName>
    </recommendedName>
</protein>
<keyword evidence="3" id="KW-1185">Reference proteome</keyword>
<name>A0A0F0L281_9MICO</name>
<feature type="compositionally biased region" description="Acidic residues" evidence="1">
    <location>
        <begin position="15"/>
        <end position="26"/>
    </location>
</feature>
<evidence type="ECO:0008006" key="4">
    <source>
        <dbReference type="Google" id="ProtNLM"/>
    </source>
</evidence>
<evidence type="ECO:0000256" key="1">
    <source>
        <dbReference type="SAM" id="MobiDB-lite"/>
    </source>
</evidence>
<sequence>MTSVSEIPPPPTPSDEPEAEFDPEIEEDDLYDQLMAGTALPEPPRPINWNLLSSGDAEAEWLALNQWVDWLRRTYGLPASVVPPFWHRHPELVWEFSALHLYWIASYDPDQSASGPIAWHTDFAATRDRLREWVATCGTRIDRDRPTRQTIWPGEDPQGPIEDETITDRAEDFIDFVAADVQARQEIEDEFLRAQRSADDVRDD</sequence>